<sequence>MEDKKDYEKFLSNIFPILKIKALFQKNKKIGKIIETIPSMISRSMEMLLIDIFSETNVLVEKKKKKIKTRHFDHIIRKIKRFRKISKIKKHKILLENL</sequence>
<evidence type="ECO:0000313" key="3">
    <source>
        <dbReference type="Proteomes" id="UP000243348"/>
    </source>
</evidence>
<dbReference type="AlphaFoldDB" id="J7G6L5"/>
<gene>
    <name evidence="2" type="ORF">CMESO_551</name>
</gene>
<dbReference type="EMBL" id="CP003682">
    <property type="protein sequence ID" value="AFP65691.1"/>
    <property type="molecule type" value="Genomic_DNA"/>
</dbReference>
<organism evidence="2 3">
    <name type="scientific">Chroomonas mesostigmatica CCMP1168</name>
    <dbReference type="NCBI Taxonomy" id="1195612"/>
    <lineage>
        <taxon>Eukaryota</taxon>
        <taxon>Cryptophyceae</taxon>
        <taxon>Pyrenomonadales</taxon>
        <taxon>Chroomonadaceae</taxon>
        <taxon>Chroomonas</taxon>
    </lineage>
</organism>
<dbReference type="Gene3D" id="1.10.20.10">
    <property type="entry name" value="Histone, subunit A"/>
    <property type="match status" value="1"/>
</dbReference>
<accession>J7G6L5</accession>
<protein>
    <recommendedName>
        <fullName evidence="1">Transcription factor CBF/NF-Y/archaeal histone domain-containing protein</fullName>
    </recommendedName>
</protein>
<feature type="domain" description="Transcription factor CBF/NF-Y/archaeal histone" evidence="1">
    <location>
        <begin position="15"/>
        <end position="67"/>
    </location>
</feature>
<dbReference type="GO" id="GO:0046982">
    <property type="term" value="F:protein heterodimerization activity"/>
    <property type="evidence" value="ECO:0007669"/>
    <property type="project" value="InterPro"/>
</dbReference>
<dbReference type="Pfam" id="PF00808">
    <property type="entry name" value="CBFD_NFYB_HMF"/>
    <property type="match status" value="1"/>
</dbReference>
<dbReference type="Proteomes" id="UP000243348">
    <property type="component" value="Nucleomorph 3"/>
</dbReference>
<name>J7G6L5_9CRYP</name>
<keyword evidence="2" id="KW-0542">Nucleomorph</keyword>
<geneLocation type="nucleomorph" evidence="2"/>
<evidence type="ECO:0000313" key="2">
    <source>
        <dbReference type="EMBL" id="AFP65691.1"/>
    </source>
</evidence>
<proteinExistence type="predicted"/>
<dbReference type="InterPro" id="IPR003958">
    <property type="entry name" value="CBFA_NFYB_domain"/>
</dbReference>
<dbReference type="InterPro" id="IPR009072">
    <property type="entry name" value="Histone-fold"/>
</dbReference>
<dbReference type="SUPFAM" id="SSF47113">
    <property type="entry name" value="Histone-fold"/>
    <property type="match status" value="1"/>
</dbReference>
<evidence type="ECO:0000259" key="1">
    <source>
        <dbReference type="Pfam" id="PF00808"/>
    </source>
</evidence>
<reference evidence="2 3" key="1">
    <citation type="journal article" date="2012" name="Genome Biol. Evol.">
        <title>Nucleomorph genome sequence of the cryptophyte alga Chroomonas mesostigmatica CCMP1168 reveals lineage-specific gene loss and genome complexity.</title>
        <authorList>
            <person name="Moore C.E."/>
            <person name="Curtis B."/>
            <person name="Mills T."/>
            <person name="Tanifuji G."/>
            <person name="Archibald J.M."/>
        </authorList>
    </citation>
    <scope>NUCLEOTIDE SEQUENCE [LARGE SCALE GENOMIC DNA]</scope>
    <source>
        <strain evidence="2 3">CCMP1168</strain>
    </source>
</reference>